<sequence>MRKLGIPEANIAIWEKAARESRLKRLAEARPRRSSKTPKIAAPTAALPTIPGGLLICSYCGKSKPCALFIKTSRRAGELGVYAKMCAPCRENGRIHRKKSKMKKKASAIQKVLRQQVKKAANNLQSTPQPTTPATQDVEPKEIHQPVTLQPALQQQPLPQAPIKYRVCLGKCGLRRPESSF</sequence>
<feature type="compositionally biased region" description="Low complexity" evidence="1">
    <location>
        <begin position="125"/>
        <end position="136"/>
    </location>
</feature>
<dbReference type="EMBL" id="JBBWUH010000003">
    <property type="protein sequence ID" value="KAK8174017.1"/>
    <property type="molecule type" value="Genomic_DNA"/>
</dbReference>
<evidence type="ECO:0000313" key="3">
    <source>
        <dbReference type="Proteomes" id="UP001456524"/>
    </source>
</evidence>
<feature type="region of interest" description="Disordered" evidence="1">
    <location>
        <begin position="121"/>
        <end position="140"/>
    </location>
</feature>
<dbReference type="Proteomes" id="UP001456524">
    <property type="component" value="Unassembled WGS sequence"/>
</dbReference>
<proteinExistence type="predicted"/>
<name>A0ABR1Y0N0_9PEZI</name>
<accession>A0ABR1Y0N0</accession>
<reference evidence="2 3" key="1">
    <citation type="journal article" date="2022" name="G3 (Bethesda)">
        <title>Enemy or ally: a genomic approach to elucidate the lifestyle of Phyllosticta citrichinaensis.</title>
        <authorList>
            <person name="Buijs V.A."/>
            <person name="Groenewald J.Z."/>
            <person name="Haridas S."/>
            <person name="LaButti K.M."/>
            <person name="Lipzen A."/>
            <person name="Martin F.M."/>
            <person name="Barry K."/>
            <person name="Grigoriev I.V."/>
            <person name="Crous P.W."/>
            <person name="Seidl M.F."/>
        </authorList>
    </citation>
    <scope>NUCLEOTIDE SEQUENCE [LARGE SCALE GENOMIC DNA]</scope>
    <source>
        <strain evidence="2 3">CBS 129764</strain>
    </source>
</reference>
<evidence type="ECO:0000256" key="1">
    <source>
        <dbReference type="SAM" id="MobiDB-lite"/>
    </source>
</evidence>
<evidence type="ECO:0000313" key="2">
    <source>
        <dbReference type="EMBL" id="KAK8174017.1"/>
    </source>
</evidence>
<keyword evidence="3" id="KW-1185">Reference proteome</keyword>
<gene>
    <name evidence="2" type="ORF">IWX90DRAFT_428565</name>
</gene>
<protein>
    <submittedName>
        <fullName evidence="2">Uncharacterized protein</fullName>
    </submittedName>
</protein>
<organism evidence="2 3">
    <name type="scientific">Phyllosticta citrichinensis</name>
    <dbReference type="NCBI Taxonomy" id="1130410"/>
    <lineage>
        <taxon>Eukaryota</taxon>
        <taxon>Fungi</taxon>
        <taxon>Dikarya</taxon>
        <taxon>Ascomycota</taxon>
        <taxon>Pezizomycotina</taxon>
        <taxon>Dothideomycetes</taxon>
        <taxon>Dothideomycetes incertae sedis</taxon>
        <taxon>Botryosphaeriales</taxon>
        <taxon>Phyllostictaceae</taxon>
        <taxon>Phyllosticta</taxon>
    </lineage>
</organism>
<comment type="caution">
    <text evidence="2">The sequence shown here is derived from an EMBL/GenBank/DDBJ whole genome shotgun (WGS) entry which is preliminary data.</text>
</comment>